<dbReference type="Gene3D" id="3.40.140.10">
    <property type="entry name" value="Cytidine Deaminase, domain 2"/>
    <property type="match status" value="1"/>
</dbReference>
<evidence type="ECO:0000313" key="1">
    <source>
        <dbReference type="EMBL" id="CCH17812.1"/>
    </source>
</evidence>
<evidence type="ECO:0008006" key="3">
    <source>
        <dbReference type="Google" id="ProtNLM"/>
    </source>
</evidence>
<reference evidence="2" key="1">
    <citation type="journal article" date="2012" name="J. Bacteriol.">
        <title>Genome Sequence of Micromonospora lupini Lupac 08, Isolated from Root Nodules of Lupinus angustifolius.</title>
        <authorList>
            <person name="Alonso-Vega P."/>
            <person name="Normand P."/>
            <person name="Bacigalupe R."/>
            <person name="Pujic P."/>
            <person name="Lajus A."/>
            <person name="Vallenet D."/>
            <person name="Carro L."/>
            <person name="Coll P."/>
            <person name="Trujillo M.E."/>
        </authorList>
    </citation>
    <scope>NUCLEOTIDE SEQUENCE [LARGE SCALE GENOMIC DNA]</scope>
    <source>
        <strain evidence="2">Lupac 08</strain>
    </source>
</reference>
<dbReference type="RefSeq" id="WP_007458736.1">
    <property type="nucleotide sequence ID" value="NZ_HF570108.1"/>
</dbReference>
<dbReference type="STRING" id="1150864.MILUP08_42743"/>
<dbReference type="OrthoDB" id="3367557at2"/>
<gene>
    <name evidence="1" type="ORF">MILUP08_42743</name>
</gene>
<evidence type="ECO:0000313" key="2">
    <source>
        <dbReference type="Proteomes" id="UP000003448"/>
    </source>
</evidence>
<organism evidence="1 2">
    <name type="scientific">Micromonospora lupini str. Lupac 08</name>
    <dbReference type="NCBI Taxonomy" id="1150864"/>
    <lineage>
        <taxon>Bacteria</taxon>
        <taxon>Bacillati</taxon>
        <taxon>Actinomycetota</taxon>
        <taxon>Actinomycetes</taxon>
        <taxon>Micromonosporales</taxon>
        <taxon>Micromonosporaceae</taxon>
        <taxon>Micromonospora</taxon>
    </lineage>
</organism>
<dbReference type="EMBL" id="CAIE01000022">
    <property type="protein sequence ID" value="CCH17812.1"/>
    <property type="molecule type" value="Genomic_DNA"/>
</dbReference>
<sequence>MRDVASERVCPVTARLTIAPDLFDVLLAGLAERGQGHRESGAFLLTDRAHPEEELPQPVTAIAFYDDLDPDCLTGRIDFHAAGYTRLQDLCRRDGLRVVGDIHTHPAHRVQQSRIDAAHPMVARDGHVALIAPHFAAGVTDVSPLGVHLRVNGDWASFYGEQAGELLLVSERHLAAELRSWWHRLLSRFRRRQLQERR</sequence>
<dbReference type="Proteomes" id="UP000003448">
    <property type="component" value="Unassembled WGS sequence"/>
</dbReference>
<dbReference type="eggNOG" id="COG1310">
    <property type="taxonomic scope" value="Bacteria"/>
</dbReference>
<comment type="caution">
    <text evidence="1">The sequence shown here is derived from an EMBL/GenBank/DDBJ whole genome shotgun (WGS) entry which is preliminary data.</text>
</comment>
<protein>
    <recommendedName>
        <fullName evidence="3">JAB domain-containing protein</fullName>
    </recommendedName>
</protein>
<proteinExistence type="predicted"/>
<name>I0L1W5_9ACTN</name>
<keyword evidence="2" id="KW-1185">Reference proteome</keyword>
<dbReference type="SUPFAM" id="SSF102712">
    <property type="entry name" value="JAB1/MPN domain"/>
    <property type="match status" value="1"/>
</dbReference>
<dbReference type="AlphaFoldDB" id="I0L1W5"/>
<accession>I0L1W5</accession>